<dbReference type="EMBL" id="JNAH01000007">
    <property type="protein sequence ID" value="KGF86631.1"/>
    <property type="molecule type" value="Genomic_DNA"/>
</dbReference>
<accession>A0A0A1ZDP2</accession>
<evidence type="ECO:0000313" key="3">
    <source>
        <dbReference type="Proteomes" id="UP000030598"/>
    </source>
</evidence>
<feature type="transmembrane region" description="Helical" evidence="1">
    <location>
        <begin position="94"/>
        <end position="114"/>
    </location>
</feature>
<sequence length="122" mass="13900">METFRFLLFGFAGVSVVFWVAIIALWHAYMFPRFFNEDKGLNSFINQEIKVATDPILGNLVKSNNFRNRDKYSMKSFVIADFSSASNNFKLNKLYTTIMIGVTFASFIFLTYGLSSSITTVS</sequence>
<dbReference type="RefSeq" id="WP_032524813.1">
    <property type="nucleotide sequence ID" value="NZ_CP138934.1"/>
</dbReference>
<dbReference type="OrthoDB" id="540233at2"/>
<dbReference type="Proteomes" id="UP000030598">
    <property type="component" value="Unassembled WGS sequence"/>
</dbReference>
<organism evidence="2 3">
    <name type="scientific">Prochlorococcus marinus str. GP2</name>
    <dbReference type="NCBI Taxonomy" id="59925"/>
    <lineage>
        <taxon>Bacteria</taxon>
        <taxon>Bacillati</taxon>
        <taxon>Cyanobacteriota</taxon>
        <taxon>Cyanophyceae</taxon>
        <taxon>Synechococcales</taxon>
        <taxon>Prochlorococcaceae</taxon>
        <taxon>Prochlorococcus</taxon>
    </lineage>
</organism>
<name>A0A0A1ZDP2_PROMR</name>
<reference evidence="3" key="1">
    <citation type="journal article" date="2014" name="Sci. Data">
        <title>Genomes of diverse isolates of the marine cyanobacterium Prochlorococcus.</title>
        <authorList>
            <person name="Biller S."/>
            <person name="Berube P."/>
            <person name="Thompson J."/>
            <person name="Kelly L."/>
            <person name="Roggensack S."/>
            <person name="Awad L."/>
            <person name="Roache-Johnson K."/>
            <person name="Ding H."/>
            <person name="Giovannoni S.J."/>
            <person name="Moore L.R."/>
            <person name="Chisholm S.W."/>
        </authorList>
    </citation>
    <scope>NUCLEOTIDE SEQUENCE [LARGE SCALE GENOMIC DNA]</scope>
    <source>
        <strain evidence="3">GP2</strain>
    </source>
</reference>
<keyword evidence="1" id="KW-1133">Transmembrane helix</keyword>
<gene>
    <name evidence="2" type="ORF">EU91_1393</name>
</gene>
<protein>
    <submittedName>
        <fullName evidence="2">Uncharacterized protein</fullName>
    </submittedName>
</protein>
<dbReference type="AlphaFoldDB" id="A0A0A1ZDP2"/>
<dbReference type="STRING" id="59925.EU91_1393"/>
<keyword evidence="1" id="KW-0472">Membrane</keyword>
<keyword evidence="1" id="KW-0812">Transmembrane</keyword>
<evidence type="ECO:0000313" key="2">
    <source>
        <dbReference type="EMBL" id="KGF86631.1"/>
    </source>
</evidence>
<evidence type="ECO:0000256" key="1">
    <source>
        <dbReference type="SAM" id="Phobius"/>
    </source>
</evidence>
<comment type="caution">
    <text evidence="2">The sequence shown here is derived from an EMBL/GenBank/DDBJ whole genome shotgun (WGS) entry which is preliminary data.</text>
</comment>
<proteinExistence type="predicted"/>
<feature type="transmembrane region" description="Helical" evidence="1">
    <location>
        <begin position="6"/>
        <end position="29"/>
    </location>
</feature>